<keyword evidence="8 9" id="KW-0472">Membrane</keyword>
<dbReference type="PANTHER" id="PTHR32063:SF13">
    <property type="entry name" value="MULTIDRUG EFFLUX PUMP SUBUNIT ACRB-RELATED"/>
    <property type="match status" value="1"/>
</dbReference>
<evidence type="ECO:0000256" key="6">
    <source>
        <dbReference type="ARBA" id="ARBA00022692"/>
    </source>
</evidence>
<feature type="transmembrane region" description="Helical" evidence="9">
    <location>
        <begin position="397"/>
        <end position="421"/>
    </location>
</feature>
<feature type="transmembrane region" description="Helical" evidence="9">
    <location>
        <begin position="867"/>
        <end position="886"/>
    </location>
</feature>
<keyword evidence="6 9" id="KW-0812">Transmembrane</keyword>
<dbReference type="SUPFAM" id="SSF82714">
    <property type="entry name" value="Multidrug efflux transporter AcrB TolC docking domain, DN and DC subdomains"/>
    <property type="match status" value="2"/>
</dbReference>
<dbReference type="SUPFAM" id="SSF82866">
    <property type="entry name" value="Multidrug efflux transporter AcrB transmembrane domain"/>
    <property type="match status" value="2"/>
</dbReference>
<gene>
    <name evidence="10" type="ORF">IAD41_00860</name>
</gene>
<keyword evidence="5" id="KW-0997">Cell inner membrane</keyword>
<dbReference type="Gene3D" id="3.30.70.1320">
    <property type="entry name" value="Multidrug efflux transporter AcrB pore domain like"/>
    <property type="match status" value="1"/>
</dbReference>
<evidence type="ECO:0000256" key="7">
    <source>
        <dbReference type="ARBA" id="ARBA00022989"/>
    </source>
</evidence>
<dbReference type="FunFam" id="1.20.1640.10:FF:000001">
    <property type="entry name" value="Efflux pump membrane transporter"/>
    <property type="match status" value="1"/>
</dbReference>
<dbReference type="InterPro" id="IPR001036">
    <property type="entry name" value="Acrflvin-R"/>
</dbReference>
<dbReference type="Proteomes" id="UP000824139">
    <property type="component" value="Unassembled WGS sequence"/>
</dbReference>
<evidence type="ECO:0000256" key="4">
    <source>
        <dbReference type="ARBA" id="ARBA00022475"/>
    </source>
</evidence>
<feature type="transmembrane region" description="Helical" evidence="9">
    <location>
        <begin position="345"/>
        <end position="364"/>
    </location>
</feature>
<dbReference type="PANTHER" id="PTHR32063">
    <property type="match status" value="1"/>
</dbReference>
<evidence type="ECO:0000256" key="2">
    <source>
        <dbReference type="ARBA" id="ARBA00010942"/>
    </source>
</evidence>
<dbReference type="GO" id="GO:0009636">
    <property type="term" value="P:response to toxic substance"/>
    <property type="evidence" value="ECO:0007669"/>
    <property type="project" value="UniProtKB-ARBA"/>
</dbReference>
<dbReference type="InterPro" id="IPR027463">
    <property type="entry name" value="AcrB_DN_DC_subdom"/>
</dbReference>
<dbReference type="Gene3D" id="3.30.70.1430">
    <property type="entry name" value="Multidrug efflux transporter AcrB pore domain"/>
    <property type="match status" value="2"/>
</dbReference>
<keyword evidence="3" id="KW-0813">Transport</keyword>
<dbReference type="AlphaFoldDB" id="A0A9D1K356"/>
<feature type="transmembrane region" description="Helical" evidence="9">
    <location>
        <begin position="371"/>
        <end position="391"/>
    </location>
</feature>
<feature type="transmembrane region" description="Helical" evidence="9">
    <location>
        <begin position="893"/>
        <end position="914"/>
    </location>
</feature>
<keyword evidence="7 9" id="KW-1133">Transmembrane helix</keyword>
<dbReference type="GO" id="GO:0005886">
    <property type="term" value="C:plasma membrane"/>
    <property type="evidence" value="ECO:0007669"/>
    <property type="project" value="UniProtKB-SubCell"/>
</dbReference>
<dbReference type="Gene3D" id="1.20.1640.10">
    <property type="entry name" value="Multidrug efflux transporter AcrB transmembrane domain"/>
    <property type="match status" value="2"/>
</dbReference>
<dbReference type="NCBIfam" id="TIGR00915">
    <property type="entry name" value="2A0602"/>
    <property type="match status" value="1"/>
</dbReference>
<name>A0A9D1K356_9BACT</name>
<sequence length="1053" mass="115566">MAEKNGNLFIQRPKLAIVISLAIILAGMLMINLLPLEEYPSITPPQVVVTATYAGASSDVVESTVAAPIEAQLNGVEDMIYMSSTSQNGQYQLTLYFEVGSDPDMAVVNVQNQLQLVTPRLPEDVKRYGLSVKKSTGGPGLMMISVNSPTHTYDSLYIANYASIYIKDELARIKGVGKVSVFGSADYSMRIWLDATKMANLGVSIAEVSKAIQSQNTQSPAGDLGVEPMKNKQMIKLTMRTKGRLQDTTEFEDIIVRSKPDGSQIKLKDIARVELGAESYSYFSRIGGRDSAIISISQLPEANAIDLSNKIQKKMEELSKGFPQGIEYKIQRDETRFVRESIKEVINAIGLAIVLVGIVTYLFLGSARAAFIPFCAIPVSLIGVFIFMNILGFSINLLILFGLVLAVGLVVDDAIVVLENTQRHIQEGKTPKDATEITMKEVFGAVLATSLVLMAVFVPVSFMAGITGQMFRQFALCIASSIGLSTLVALTLAPALCSMVLKSGEEENHIKFIQKFDEWFNKIRDKYLIGAKFFIDSPKLTIITFFAIVALIIFIGRLIPQGFLPTEDKGAIFAQVQLPDGSSASRTDIVATEIEEKILAIKGVENTITLVGYSGENTALIVAELTEWSERKTKELSMQSIMSQMQKQFSDYPSAKIAVFAPPSISGLGMFGGFEYQLLDKGDRTPQELYDEAVKLIAEANKNPAFQLVYTSFTANLPQLLINVNADKAMAQGVEISEIYSALAGYFGKSYVNDFNKYGRVYRVYLQAESEFREKPADIYKIFVKNNYGNMVPLTSVVDIKEIVGPYSLTRFNMYPAITINGMTRTGVSSGDAMKIMEQISDEVLPKDMGYAWSGSSLQEHESSGQILPIIAMSLIFVYLFLVGLYESWMLPIAVLLISPVALAGALFFQYVSGIFGPFSGLSLDIYAQIGLVMLIGLSTKQAILIIEFAKDAHEEGMPYKEAALQAAKLRFRAVMMTNIAFILGLLPLVFAQGAGAASRNSVGMTVFGGMMAVAFIGTFLVPAYYVLIESFKEFTHKLAKEYKEKKNHKESL</sequence>
<evidence type="ECO:0000256" key="9">
    <source>
        <dbReference type="SAM" id="Phobius"/>
    </source>
</evidence>
<feature type="transmembrane region" description="Helical" evidence="9">
    <location>
        <begin position="1003"/>
        <end position="1028"/>
    </location>
</feature>
<accession>A0A9D1K356</accession>
<organism evidence="10 11">
    <name type="scientific">Candidatus Scatenecus faecavium</name>
    <dbReference type="NCBI Taxonomy" id="2840915"/>
    <lineage>
        <taxon>Bacteria</taxon>
        <taxon>Candidatus Scatenecus</taxon>
    </lineage>
</organism>
<feature type="transmembrane region" description="Helical" evidence="9">
    <location>
        <begin position="926"/>
        <end position="949"/>
    </location>
</feature>
<evidence type="ECO:0000256" key="3">
    <source>
        <dbReference type="ARBA" id="ARBA00022448"/>
    </source>
</evidence>
<comment type="subcellular location">
    <subcellularLocation>
        <location evidence="1">Cell inner membrane</location>
        <topology evidence="1">Multi-pass membrane protein</topology>
    </subcellularLocation>
</comment>
<evidence type="ECO:0000256" key="1">
    <source>
        <dbReference type="ARBA" id="ARBA00004429"/>
    </source>
</evidence>
<dbReference type="Pfam" id="PF00873">
    <property type="entry name" value="ACR_tran"/>
    <property type="match status" value="1"/>
</dbReference>
<dbReference type="Gene3D" id="3.30.70.1440">
    <property type="entry name" value="Multidrug efflux transporter AcrB pore domain"/>
    <property type="match status" value="1"/>
</dbReference>
<dbReference type="SUPFAM" id="SSF82693">
    <property type="entry name" value="Multidrug efflux transporter AcrB pore domain, PN1, PN2, PC1 and PC2 subdomains"/>
    <property type="match status" value="4"/>
</dbReference>
<dbReference type="GO" id="GO:0042910">
    <property type="term" value="F:xenobiotic transmembrane transporter activity"/>
    <property type="evidence" value="ECO:0007669"/>
    <property type="project" value="TreeGrafter"/>
</dbReference>
<feature type="transmembrane region" description="Helical" evidence="9">
    <location>
        <begin position="473"/>
        <end position="501"/>
    </location>
</feature>
<feature type="transmembrane region" description="Helical" evidence="9">
    <location>
        <begin position="540"/>
        <end position="559"/>
    </location>
</feature>
<evidence type="ECO:0000256" key="5">
    <source>
        <dbReference type="ARBA" id="ARBA00022519"/>
    </source>
</evidence>
<dbReference type="EMBL" id="DVJO01000021">
    <property type="protein sequence ID" value="HIS82146.1"/>
    <property type="molecule type" value="Genomic_DNA"/>
</dbReference>
<feature type="transmembrane region" description="Helical" evidence="9">
    <location>
        <begin position="442"/>
        <end position="467"/>
    </location>
</feature>
<evidence type="ECO:0000313" key="10">
    <source>
        <dbReference type="EMBL" id="HIS82146.1"/>
    </source>
</evidence>
<reference evidence="10" key="1">
    <citation type="submission" date="2020-10" db="EMBL/GenBank/DDBJ databases">
        <authorList>
            <person name="Gilroy R."/>
        </authorList>
    </citation>
    <scope>NUCLEOTIDE SEQUENCE</scope>
    <source>
        <strain evidence="10">CHK152-2994</strain>
    </source>
</reference>
<evidence type="ECO:0000256" key="8">
    <source>
        <dbReference type="ARBA" id="ARBA00023136"/>
    </source>
</evidence>
<dbReference type="FunFam" id="3.30.70.1430:FF:000001">
    <property type="entry name" value="Efflux pump membrane transporter"/>
    <property type="match status" value="1"/>
</dbReference>
<proteinExistence type="inferred from homology"/>
<dbReference type="Gene3D" id="3.30.2090.10">
    <property type="entry name" value="Multidrug efflux transporter AcrB TolC docking domain, DN and DC subdomains"/>
    <property type="match status" value="2"/>
</dbReference>
<comment type="similarity">
    <text evidence="2">Belongs to the resistance-nodulation-cell division (RND) (TC 2.A.6) family.</text>
</comment>
<dbReference type="InterPro" id="IPR004764">
    <property type="entry name" value="MdtF-like"/>
</dbReference>
<evidence type="ECO:0000313" key="11">
    <source>
        <dbReference type="Proteomes" id="UP000824139"/>
    </source>
</evidence>
<feature type="transmembrane region" description="Helical" evidence="9">
    <location>
        <begin position="15"/>
        <end position="36"/>
    </location>
</feature>
<feature type="transmembrane region" description="Helical" evidence="9">
    <location>
        <begin position="970"/>
        <end position="991"/>
    </location>
</feature>
<reference evidence="10" key="2">
    <citation type="journal article" date="2021" name="PeerJ">
        <title>Extensive microbial diversity within the chicken gut microbiome revealed by metagenomics and culture.</title>
        <authorList>
            <person name="Gilroy R."/>
            <person name="Ravi A."/>
            <person name="Getino M."/>
            <person name="Pursley I."/>
            <person name="Horton D.L."/>
            <person name="Alikhan N.F."/>
            <person name="Baker D."/>
            <person name="Gharbi K."/>
            <person name="Hall N."/>
            <person name="Watson M."/>
            <person name="Adriaenssens E.M."/>
            <person name="Foster-Nyarko E."/>
            <person name="Jarju S."/>
            <person name="Secka A."/>
            <person name="Antonio M."/>
            <person name="Oren A."/>
            <person name="Chaudhuri R.R."/>
            <person name="La Ragione R."/>
            <person name="Hildebrand F."/>
            <person name="Pallen M.J."/>
        </authorList>
    </citation>
    <scope>NUCLEOTIDE SEQUENCE</scope>
    <source>
        <strain evidence="10">CHK152-2994</strain>
    </source>
</reference>
<comment type="caution">
    <text evidence="10">The sequence shown here is derived from an EMBL/GenBank/DDBJ whole genome shotgun (WGS) entry which is preliminary data.</text>
</comment>
<protein>
    <submittedName>
        <fullName evidence="10">Efflux RND transporter permease subunit</fullName>
    </submittedName>
</protein>
<dbReference type="PRINTS" id="PR00702">
    <property type="entry name" value="ACRIFLAVINRP"/>
</dbReference>
<dbReference type="GO" id="GO:0015562">
    <property type="term" value="F:efflux transmembrane transporter activity"/>
    <property type="evidence" value="ECO:0007669"/>
    <property type="project" value="InterPro"/>
</dbReference>
<keyword evidence="4" id="KW-1003">Cell membrane</keyword>